<dbReference type="RefSeq" id="WP_135480180.1">
    <property type="nucleotide sequence ID" value="NZ_SIJK02000049.1"/>
</dbReference>
<reference evidence="2 3" key="1">
    <citation type="submission" date="2021-03" db="EMBL/GenBank/DDBJ databases">
        <authorList>
            <person name="Grouzdev D.S."/>
        </authorList>
    </citation>
    <scope>NUCLEOTIDE SEQUENCE [LARGE SCALE GENOMIC DNA]</scope>
    <source>
        <strain evidence="2 3">M50-1</strain>
    </source>
</reference>
<dbReference type="Pfam" id="PF01909">
    <property type="entry name" value="NTP_transf_2"/>
    <property type="match status" value="1"/>
</dbReference>
<dbReference type="SUPFAM" id="SSF81301">
    <property type="entry name" value="Nucleotidyltransferase"/>
    <property type="match status" value="1"/>
</dbReference>
<organism evidence="2 3">
    <name type="scientific">Candidatus Chloroploca mongolica</name>
    <dbReference type="NCBI Taxonomy" id="2528176"/>
    <lineage>
        <taxon>Bacteria</taxon>
        <taxon>Bacillati</taxon>
        <taxon>Chloroflexota</taxon>
        <taxon>Chloroflexia</taxon>
        <taxon>Chloroflexales</taxon>
        <taxon>Chloroflexineae</taxon>
        <taxon>Oscillochloridaceae</taxon>
        <taxon>Candidatus Chloroploca</taxon>
    </lineage>
</organism>
<sequence>MDQASQLKASTRLLEQITAWFQAREGVAAIALVGSHARGAARPDSDIDLVLLVDDPQAYQHGQDWLSSLAVNELNTLVVTSQDEDYGSLWSRRVFLSSGHEVEFGFARPTWASTEPLDSGTQQVVRDGCHALYDPHEIMKRLITAVHQRDVT</sequence>
<feature type="domain" description="Polymerase nucleotidyl transferase" evidence="1">
    <location>
        <begin position="21"/>
        <end position="63"/>
    </location>
</feature>
<dbReference type="Proteomes" id="UP001193081">
    <property type="component" value="Unassembled WGS sequence"/>
</dbReference>
<comment type="caution">
    <text evidence="2">The sequence shown here is derived from an EMBL/GenBank/DDBJ whole genome shotgun (WGS) entry which is preliminary data.</text>
</comment>
<accession>A0ABS4DET8</accession>
<name>A0ABS4DET8_9CHLR</name>
<dbReference type="EMBL" id="SIJK02000049">
    <property type="protein sequence ID" value="MBP1467940.1"/>
    <property type="molecule type" value="Genomic_DNA"/>
</dbReference>
<protein>
    <submittedName>
        <fullName evidence="2">Nucleotidyltransferase domain-containing protein</fullName>
    </submittedName>
</protein>
<gene>
    <name evidence="2" type="ORF">EYB53_019645</name>
</gene>
<dbReference type="CDD" id="cd05403">
    <property type="entry name" value="NT_KNTase_like"/>
    <property type="match status" value="1"/>
</dbReference>
<evidence type="ECO:0000313" key="3">
    <source>
        <dbReference type="Proteomes" id="UP001193081"/>
    </source>
</evidence>
<evidence type="ECO:0000259" key="1">
    <source>
        <dbReference type="Pfam" id="PF01909"/>
    </source>
</evidence>
<dbReference type="InterPro" id="IPR002934">
    <property type="entry name" value="Polymerase_NTP_transf_dom"/>
</dbReference>
<evidence type="ECO:0000313" key="2">
    <source>
        <dbReference type="EMBL" id="MBP1467940.1"/>
    </source>
</evidence>
<proteinExistence type="predicted"/>
<keyword evidence="3" id="KW-1185">Reference proteome</keyword>
<dbReference type="InterPro" id="IPR043519">
    <property type="entry name" value="NT_sf"/>
</dbReference>
<dbReference type="Gene3D" id="3.30.460.10">
    <property type="entry name" value="Beta Polymerase, domain 2"/>
    <property type="match status" value="1"/>
</dbReference>